<protein>
    <submittedName>
        <fullName evidence="3">DUF3172 domain-containing protein</fullName>
    </submittedName>
</protein>
<keyword evidence="2" id="KW-1133">Transmembrane helix</keyword>
<organism evidence="3 4">
    <name type="scientific">Limnothrix redekei LRLZ20PSL1</name>
    <dbReference type="NCBI Taxonomy" id="3112953"/>
    <lineage>
        <taxon>Bacteria</taxon>
        <taxon>Bacillati</taxon>
        <taxon>Cyanobacteriota</taxon>
        <taxon>Cyanophyceae</taxon>
        <taxon>Pseudanabaenales</taxon>
        <taxon>Pseudanabaenaceae</taxon>
        <taxon>Limnothrix</taxon>
    </lineage>
</organism>
<evidence type="ECO:0000313" key="3">
    <source>
        <dbReference type="EMBL" id="MFG3819111.1"/>
    </source>
</evidence>
<keyword evidence="2" id="KW-0812">Transmembrane</keyword>
<keyword evidence="2" id="KW-0472">Membrane</keyword>
<dbReference type="RefSeq" id="WP_393014814.1">
    <property type="nucleotide sequence ID" value="NZ_JAZAQF010000086.1"/>
</dbReference>
<sequence>MNRKRQPARDPYRDRDSYRSDYRGSARESAGRDADREPRSEGRSPEPPKKKGFNYTVVAILAGVFILGMGVGIGFSSSASVDPQNVASREFIDRAAPNPELCAQFGASAISMNARIFVTLSPFSVYVSQPEMQPGCVMRSNNWAVLQQRGVVTDKQVSECKNRMNTFAFTGSIDSKPRVDCVYQNDSAGNLFLNQPGVVPAQESDRF</sequence>
<accession>A0ABW7CDJ5</accession>
<feature type="transmembrane region" description="Helical" evidence="2">
    <location>
        <begin position="53"/>
        <end position="75"/>
    </location>
</feature>
<evidence type="ECO:0000256" key="2">
    <source>
        <dbReference type="SAM" id="Phobius"/>
    </source>
</evidence>
<dbReference type="EMBL" id="JAZAQF010000086">
    <property type="protein sequence ID" value="MFG3819111.1"/>
    <property type="molecule type" value="Genomic_DNA"/>
</dbReference>
<dbReference type="InterPro" id="IPR021511">
    <property type="entry name" value="DUF3172"/>
</dbReference>
<keyword evidence="4" id="KW-1185">Reference proteome</keyword>
<gene>
    <name evidence="3" type="ORF">VPK24_15820</name>
</gene>
<proteinExistence type="predicted"/>
<feature type="compositionally biased region" description="Basic and acidic residues" evidence="1">
    <location>
        <begin position="7"/>
        <end position="49"/>
    </location>
</feature>
<feature type="region of interest" description="Disordered" evidence="1">
    <location>
        <begin position="1"/>
        <end position="49"/>
    </location>
</feature>
<reference evidence="4" key="1">
    <citation type="journal article" date="2024" name="Algal Res.">
        <title>Biochemical, toxicological and genomic investigation of a high-biomass producing Limnothrix strain isolated from Italian shallow drinking water reservoir.</title>
        <authorList>
            <person name="Simonazzi M."/>
            <person name="Shishido T.K."/>
            <person name="Delbaje E."/>
            <person name="Wahlsten M."/>
            <person name="Fewer D.P."/>
            <person name="Sivonen K."/>
            <person name="Pezzolesi L."/>
            <person name="Pistocchi R."/>
        </authorList>
    </citation>
    <scope>NUCLEOTIDE SEQUENCE [LARGE SCALE GENOMIC DNA]</scope>
    <source>
        <strain evidence="4">LRLZ20PSL1</strain>
    </source>
</reference>
<name>A0ABW7CDJ5_9CYAN</name>
<evidence type="ECO:0000313" key="4">
    <source>
        <dbReference type="Proteomes" id="UP001604335"/>
    </source>
</evidence>
<comment type="caution">
    <text evidence="3">The sequence shown here is derived from an EMBL/GenBank/DDBJ whole genome shotgun (WGS) entry which is preliminary data.</text>
</comment>
<dbReference type="Proteomes" id="UP001604335">
    <property type="component" value="Unassembled WGS sequence"/>
</dbReference>
<evidence type="ECO:0000256" key="1">
    <source>
        <dbReference type="SAM" id="MobiDB-lite"/>
    </source>
</evidence>
<dbReference type="Pfam" id="PF11371">
    <property type="entry name" value="DUF3172"/>
    <property type="match status" value="1"/>
</dbReference>